<gene>
    <name evidence="1" type="ORF">SCHPADRAFT_943664</name>
</gene>
<dbReference type="InParanoid" id="A0A0H2RCC1"/>
<evidence type="ECO:0000313" key="1">
    <source>
        <dbReference type="EMBL" id="KLO09434.1"/>
    </source>
</evidence>
<name>A0A0H2RCC1_9AGAM</name>
<keyword evidence="2" id="KW-1185">Reference proteome</keyword>
<protein>
    <submittedName>
        <fullName evidence="1">Uncharacterized protein</fullName>
    </submittedName>
</protein>
<dbReference type="EMBL" id="KQ086056">
    <property type="protein sequence ID" value="KLO09434.1"/>
    <property type="molecule type" value="Genomic_DNA"/>
</dbReference>
<proteinExistence type="predicted"/>
<evidence type="ECO:0000313" key="2">
    <source>
        <dbReference type="Proteomes" id="UP000053477"/>
    </source>
</evidence>
<dbReference type="Proteomes" id="UP000053477">
    <property type="component" value="Unassembled WGS sequence"/>
</dbReference>
<dbReference type="OrthoDB" id="3066495at2759"/>
<sequence length="364" mass="40479">MVDEDPSARPCSSSFQTGFVQYSLFRAPSISSVASDETLPNLPGPGRNLGRLYDALGDRLVGVLSKAYTRGRLSSSTEASTVDHDRSYALHIYRIPTASSVETNATAPNLPGPGRNLGQLYDWLGLKFESYLTRLLVRRGLGPEAVAAAISRLRQHERFSIKDLHISDQGRVDGKSRRLAKYCKKLFKYSKSGVLQTQLQALDRVTALAVYDPYLRRLMGECLANERLSTSAYDEDALLASSSKALISISETSLNKVMSDFYVKQDITAGSFSIFEEFWDGLQSCLTDPTSSFLAIRHLNQVCRLFSSKTHSIIEGRVASTIYRLVASSPEFIEWTEFDKFLDVYFNQMAPSQMEFGIGAALLR</sequence>
<dbReference type="AlphaFoldDB" id="A0A0H2RCC1"/>
<accession>A0A0H2RCC1</accession>
<reference evidence="1 2" key="1">
    <citation type="submission" date="2015-04" db="EMBL/GenBank/DDBJ databases">
        <title>Complete genome sequence of Schizopora paradoxa KUC8140, a cosmopolitan wood degrader in East Asia.</title>
        <authorList>
            <consortium name="DOE Joint Genome Institute"/>
            <person name="Min B."/>
            <person name="Park H."/>
            <person name="Jang Y."/>
            <person name="Kim J.-J."/>
            <person name="Kim K.H."/>
            <person name="Pangilinan J."/>
            <person name="Lipzen A."/>
            <person name="Riley R."/>
            <person name="Grigoriev I.V."/>
            <person name="Spatafora J.W."/>
            <person name="Choi I.-G."/>
        </authorList>
    </citation>
    <scope>NUCLEOTIDE SEQUENCE [LARGE SCALE GENOMIC DNA]</scope>
    <source>
        <strain evidence="1 2">KUC8140</strain>
    </source>
</reference>
<organism evidence="1 2">
    <name type="scientific">Schizopora paradoxa</name>
    <dbReference type="NCBI Taxonomy" id="27342"/>
    <lineage>
        <taxon>Eukaryota</taxon>
        <taxon>Fungi</taxon>
        <taxon>Dikarya</taxon>
        <taxon>Basidiomycota</taxon>
        <taxon>Agaricomycotina</taxon>
        <taxon>Agaricomycetes</taxon>
        <taxon>Hymenochaetales</taxon>
        <taxon>Schizoporaceae</taxon>
        <taxon>Schizopora</taxon>
    </lineage>
</organism>